<protein>
    <recommendedName>
        <fullName evidence="4">Lipoprotein</fullName>
    </recommendedName>
</protein>
<comment type="caution">
    <text evidence="2">The sequence shown here is derived from an EMBL/GenBank/DDBJ whole genome shotgun (WGS) entry which is preliminary data.</text>
</comment>
<organism evidence="2 3">
    <name type="scientific">Serratia odorifera DSM 4582</name>
    <dbReference type="NCBI Taxonomy" id="667129"/>
    <lineage>
        <taxon>Bacteria</taxon>
        <taxon>Pseudomonadati</taxon>
        <taxon>Pseudomonadota</taxon>
        <taxon>Gammaproteobacteria</taxon>
        <taxon>Enterobacterales</taxon>
        <taxon>Yersiniaceae</taxon>
        <taxon>Serratia</taxon>
    </lineage>
</organism>
<feature type="chain" id="PRO_5003056535" description="Lipoprotein" evidence="1">
    <location>
        <begin position="29"/>
        <end position="133"/>
    </location>
</feature>
<accession>D4DWU5</accession>
<dbReference type="HOGENOM" id="CLU_148014_0_0_6"/>
<dbReference type="STRING" id="667129.HMPREF0758_0395"/>
<dbReference type="AlphaFoldDB" id="D4DWU5"/>
<name>D4DWU5_SEROD</name>
<evidence type="ECO:0000313" key="2">
    <source>
        <dbReference type="EMBL" id="EFE98067.1"/>
    </source>
</evidence>
<sequence length="133" mass="14747">MEKSMKLLKPILAAAFSVMLLNACSSTAPVQNINQSVIGSHSTAQIRQAILYAGLNRGWIMNPIGEGVIDGKIMLRGHTANIRVTYTANSYQINYVSSSNMDAEKGKIHSNYNRWVANLNKDIQLELARQNIR</sequence>
<dbReference type="EMBL" id="ADBY01000013">
    <property type="protein sequence ID" value="EFE98067.1"/>
    <property type="molecule type" value="Genomic_DNA"/>
</dbReference>
<evidence type="ECO:0000256" key="1">
    <source>
        <dbReference type="SAM" id="SignalP"/>
    </source>
</evidence>
<dbReference type="Proteomes" id="UP000005723">
    <property type="component" value="Unassembled WGS sequence"/>
</dbReference>
<feature type="signal peptide" evidence="1">
    <location>
        <begin position="1"/>
        <end position="28"/>
    </location>
</feature>
<gene>
    <name evidence="2" type="ORF">HMPREF0758_0395</name>
</gene>
<evidence type="ECO:0000313" key="3">
    <source>
        <dbReference type="Proteomes" id="UP000005723"/>
    </source>
</evidence>
<reference evidence="2 3" key="1">
    <citation type="submission" date="2010-01" db="EMBL/GenBank/DDBJ databases">
        <authorList>
            <person name="Muzny D."/>
            <person name="Qin X."/>
            <person name="Deng J."/>
            <person name="Jiang H."/>
            <person name="Liu Y."/>
            <person name="Qu J."/>
            <person name="Song X.-Z."/>
            <person name="Zhang L."/>
            <person name="Thornton R."/>
            <person name="Coyle M."/>
            <person name="Francisco L."/>
            <person name="Jackson L."/>
            <person name="Javaid M."/>
            <person name="Korchina V."/>
            <person name="Kovar C."/>
            <person name="Mata R."/>
            <person name="Mathew T."/>
            <person name="Ngo R."/>
            <person name="Nguyen L."/>
            <person name="Nguyen N."/>
            <person name="Okwuonu G."/>
            <person name="Ongeri F."/>
            <person name="Pham C."/>
            <person name="Simmons D."/>
            <person name="Wilczek-Boney K."/>
            <person name="Hale W."/>
            <person name="Jakkamsetti A."/>
            <person name="Pham P."/>
            <person name="Ruth R."/>
            <person name="San Lucas F."/>
            <person name="Warren J."/>
            <person name="Zhang J."/>
            <person name="Zhao Z."/>
            <person name="Zhou C."/>
            <person name="Zhu D."/>
            <person name="Lee S."/>
            <person name="Bess C."/>
            <person name="Blankenburg K."/>
            <person name="Forbes L."/>
            <person name="Fu Q."/>
            <person name="Gubbala S."/>
            <person name="Hirani K."/>
            <person name="Jayaseelan J.C."/>
            <person name="Lara F."/>
            <person name="Munidasa M."/>
            <person name="Palculict T."/>
            <person name="Patil S."/>
            <person name="Pu L.-L."/>
            <person name="Saada N."/>
            <person name="Tang L."/>
            <person name="Weissenberger G."/>
            <person name="Zhu Y."/>
            <person name="Hemphill L."/>
            <person name="Shang Y."/>
            <person name="Youmans B."/>
            <person name="Ayvaz T."/>
            <person name="Ross M."/>
            <person name="Santibanez J."/>
            <person name="Aqrawi P."/>
            <person name="Gross S."/>
            <person name="Joshi V."/>
            <person name="Fowler G."/>
            <person name="Nazareth L."/>
            <person name="Reid J."/>
            <person name="Worley K."/>
            <person name="Petrosino J."/>
            <person name="Highlander S."/>
            <person name="Gibbs R."/>
        </authorList>
    </citation>
    <scope>NUCLEOTIDE SEQUENCE [LARGE SCALE GENOMIC DNA]</scope>
    <source>
        <strain evidence="2 3">DSM 4582</strain>
    </source>
</reference>
<keyword evidence="1" id="KW-0732">Signal</keyword>
<keyword evidence="3" id="KW-1185">Reference proteome</keyword>
<evidence type="ECO:0008006" key="4">
    <source>
        <dbReference type="Google" id="ProtNLM"/>
    </source>
</evidence>
<proteinExistence type="predicted"/>